<keyword evidence="7 9" id="KW-0496">Mitochondrion</keyword>
<accession>A0A3M6TNI8</accession>
<organism evidence="10 11">
    <name type="scientific">Pocillopora damicornis</name>
    <name type="common">Cauliflower coral</name>
    <name type="synonym">Millepora damicornis</name>
    <dbReference type="NCBI Taxonomy" id="46731"/>
    <lineage>
        <taxon>Eukaryota</taxon>
        <taxon>Metazoa</taxon>
        <taxon>Cnidaria</taxon>
        <taxon>Anthozoa</taxon>
        <taxon>Hexacorallia</taxon>
        <taxon>Scleractinia</taxon>
        <taxon>Astrocoeniina</taxon>
        <taxon>Pocilloporidae</taxon>
        <taxon>Pocillopora</taxon>
    </lineage>
</organism>
<evidence type="ECO:0000256" key="2">
    <source>
        <dbReference type="ARBA" id="ARBA00006416"/>
    </source>
</evidence>
<evidence type="ECO:0000256" key="5">
    <source>
        <dbReference type="ARBA" id="ARBA00022792"/>
    </source>
</evidence>
<dbReference type="Pfam" id="PF03650">
    <property type="entry name" value="MPC"/>
    <property type="match status" value="1"/>
</dbReference>
<dbReference type="AlphaFoldDB" id="A0A3M6TNI8"/>
<comment type="similarity">
    <text evidence="2 9">Belongs to the mitochondrial pyruvate carrier (MPC) (TC 2.A.105) family.</text>
</comment>
<keyword evidence="3 9" id="KW-0813">Transport</keyword>
<evidence type="ECO:0000313" key="10">
    <source>
        <dbReference type="EMBL" id="RMX42919.1"/>
    </source>
</evidence>
<dbReference type="GO" id="GO:0006850">
    <property type="term" value="P:pyruvate import into mitochondria"/>
    <property type="evidence" value="ECO:0007669"/>
    <property type="project" value="InterPro"/>
</dbReference>
<evidence type="ECO:0000256" key="3">
    <source>
        <dbReference type="ARBA" id="ARBA00022448"/>
    </source>
</evidence>
<sequence>MAARLFRKGLDHLKSKEFRDYLLSISGDQNRISIANWGLPLAAMSDMKRDPEFISGKMTTALCIYSMLFMRFAWKVQPRNMLLFACHFSNEVCQLVQLGRFTKYRLEGGPQKHHSVEVIPSS</sequence>
<dbReference type="PANTHER" id="PTHR14154">
    <property type="entry name" value="UPF0041 BRAIN PROTEIN 44-RELATED"/>
    <property type="match status" value="1"/>
</dbReference>
<evidence type="ECO:0000256" key="8">
    <source>
        <dbReference type="ARBA" id="ARBA00023136"/>
    </source>
</evidence>
<evidence type="ECO:0000313" key="11">
    <source>
        <dbReference type="Proteomes" id="UP000275408"/>
    </source>
</evidence>
<dbReference type="InterPro" id="IPR005336">
    <property type="entry name" value="MPC"/>
</dbReference>
<evidence type="ECO:0000256" key="9">
    <source>
        <dbReference type="RuleBase" id="RU363100"/>
    </source>
</evidence>
<dbReference type="GO" id="GO:0005743">
    <property type="term" value="C:mitochondrial inner membrane"/>
    <property type="evidence" value="ECO:0007669"/>
    <property type="project" value="UniProtKB-SubCell"/>
</dbReference>
<keyword evidence="5 9" id="KW-0999">Mitochondrion inner membrane</keyword>
<dbReference type="EMBL" id="RCHS01003251">
    <property type="protein sequence ID" value="RMX42919.1"/>
    <property type="molecule type" value="Genomic_DNA"/>
</dbReference>
<protein>
    <recommendedName>
        <fullName evidence="9">Mitochondrial pyruvate carrier</fullName>
    </recommendedName>
</protein>
<reference evidence="10 11" key="1">
    <citation type="journal article" date="2018" name="Sci. Rep.">
        <title>Comparative analysis of the Pocillopora damicornis genome highlights role of immune system in coral evolution.</title>
        <authorList>
            <person name="Cunning R."/>
            <person name="Bay R.A."/>
            <person name="Gillette P."/>
            <person name="Baker A.C."/>
            <person name="Traylor-Knowles N."/>
        </authorList>
    </citation>
    <scope>NUCLEOTIDE SEQUENCE [LARGE SCALE GENOMIC DNA]</scope>
    <source>
        <strain evidence="10">RSMAS</strain>
        <tissue evidence="10">Whole animal</tissue>
    </source>
</reference>
<keyword evidence="11" id="KW-1185">Reference proteome</keyword>
<name>A0A3M6TNI8_POCDA</name>
<keyword evidence="6" id="KW-1133">Transmembrane helix</keyword>
<proteinExistence type="inferred from homology"/>
<keyword evidence="8" id="KW-0472">Membrane</keyword>
<evidence type="ECO:0000256" key="6">
    <source>
        <dbReference type="ARBA" id="ARBA00022989"/>
    </source>
</evidence>
<gene>
    <name evidence="10" type="ORF">pdam_00020895</name>
</gene>
<dbReference type="Proteomes" id="UP000275408">
    <property type="component" value="Unassembled WGS sequence"/>
</dbReference>
<comment type="caution">
    <text evidence="10">The sequence shown here is derived from an EMBL/GenBank/DDBJ whole genome shotgun (WGS) entry which is preliminary data.</text>
</comment>
<comment type="function">
    <text evidence="9">Mediates the uptake of pyruvate into mitochondria.</text>
</comment>
<dbReference type="OrthoDB" id="1697690at2759"/>
<keyword evidence="4" id="KW-0812">Transmembrane</keyword>
<comment type="subcellular location">
    <subcellularLocation>
        <location evidence="1 9">Mitochondrion inner membrane</location>
        <topology evidence="1 9">Multi-pass membrane protein</topology>
    </subcellularLocation>
</comment>
<dbReference type="STRING" id="46731.A0A3M6TNI8"/>
<evidence type="ECO:0000256" key="7">
    <source>
        <dbReference type="ARBA" id="ARBA00023128"/>
    </source>
</evidence>
<evidence type="ECO:0000256" key="1">
    <source>
        <dbReference type="ARBA" id="ARBA00004448"/>
    </source>
</evidence>
<evidence type="ECO:0000256" key="4">
    <source>
        <dbReference type="ARBA" id="ARBA00022692"/>
    </source>
</evidence>